<dbReference type="FunFam" id="2.70.210.12:FF:000001">
    <property type="entry name" value="GTPase Obg"/>
    <property type="match status" value="1"/>
</dbReference>
<dbReference type="PANTHER" id="PTHR11702:SF44">
    <property type="entry name" value="GTP-BINDING PROTEIN OBGC, CHLOROPLASTIC"/>
    <property type="match status" value="1"/>
</dbReference>
<keyword evidence="3" id="KW-0342">GTP-binding</keyword>
<dbReference type="InterPro" id="IPR015349">
    <property type="entry name" value="OCT_dom"/>
</dbReference>
<dbReference type="NCBIfam" id="TIGR03595">
    <property type="entry name" value="Obg_CgtA_exten"/>
    <property type="match status" value="1"/>
</dbReference>
<proteinExistence type="inferred from homology"/>
<sequence length="466" mass="50351">MCSTSQPTRRKKRWGGGSTSTSEGPLLLLLLLTGLCGQSIDAFLQVPSHRGSLSRRPASECVAAVTLPKREIILKAGKRGGGGGKYDSPKRKQAHLQQKGLGRNDLPPASSPSSSPPADPPGVLWEGEEEEDNEDEEEMDAEILEFQGLMERGAFQLLDPDDVEIDEAYDAFDAEDEDEGEGEEGAEEGAERSESRPRNDPEWQFFDTAKVFVKGGDGGDGCVAFRREKYVDMGGPNGGSGGGGGSIYFRCDEGLNTLSGLRQKVHWKAGGGARGQGKSRTGATAADVVVDVPPGTIVRTQDGTLAGQLVEHGEQVLVARGGRGGRGNEQFKSVRNNAPKLMEKGEPGAERWLQVELKLVGREGKREGGRGGGGNKRGDVGRGHQGRQIEKICAMTNWDYYEAVERFQRILEATGIAKALKKRGAQEGDLIMIGDRDFDYTRETNAFAAAAAEIRTWDSEKHYDQE</sequence>
<feature type="region of interest" description="Disordered" evidence="4">
    <location>
        <begin position="173"/>
        <end position="203"/>
    </location>
</feature>
<comment type="caution">
    <text evidence="7">The sequence shown here is derived from an EMBL/GenBank/DDBJ whole genome shotgun (WGS) entry which is preliminary data.</text>
</comment>
<dbReference type="InterPro" id="IPR006169">
    <property type="entry name" value="GTP1_OBG_dom"/>
</dbReference>
<dbReference type="Proteomes" id="UP000355283">
    <property type="component" value="Unassembled WGS sequence"/>
</dbReference>
<feature type="compositionally biased region" description="Basic and acidic residues" evidence="4">
    <location>
        <begin position="189"/>
        <end position="201"/>
    </location>
</feature>
<dbReference type="PROSITE" id="PS51883">
    <property type="entry name" value="OBG"/>
    <property type="match status" value="1"/>
</dbReference>
<keyword evidence="2" id="KW-0547">Nucleotide-binding</keyword>
<dbReference type="PROSITE" id="PS51881">
    <property type="entry name" value="OCT"/>
    <property type="match status" value="1"/>
</dbReference>
<evidence type="ECO:0000256" key="2">
    <source>
        <dbReference type="ARBA" id="ARBA00022741"/>
    </source>
</evidence>
<evidence type="ECO:0000313" key="7">
    <source>
        <dbReference type="EMBL" id="TFJ84915.1"/>
    </source>
</evidence>
<dbReference type="InterPro" id="IPR036346">
    <property type="entry name" value="GTP-bd_prot_GTP1/OBG_C_sf"/>
</dbReference>
<feature type="region of interest" description="Disordered" evidence="4">
    <location>
        <begin position="1"/>
        <end position="21"/>
    </location>
</feature>
<dbReference type="GO" id="GO:0005739">
    <property type="term" value="C:mitochondrion"/>
    <property type="evidence" value="ECO:0007669"/>
    <property type="project" value="TreeGrafter"/>
</dbReference>
<evidence type="ECO:0000259" key="5">
    <source>
        <dbReference type="PROSITE" id="PS51881"/>
    </source>
</evidence>
<evidence type="ECO:0000313" key="8">
    <source>
        <dbReference type="Proteomes" id="UP000355283"/>
    </source>
</evidence>
<dbReference type="GO" id="GO:0003924">
    <property type="term" value="F:GTPase activity"/>
    <property type="evidence" value="ECO:0007669"/>
    <property type="project" value="InterPro"/>
</dbReference>
<protein>
    <recommendedName>
        <fullName evidence="9">Obg domain-containing protein</fullName>
    </recommendedName>
</protein>
<dbReference type="InterPro" id="IPR045086">
    <property type="entry name" value="OBG_GTPase"/>
</dbReference>
<dbReference type="OrthoDB" id="10464473at2759"/>
<dbReference type="Gene3D" id="3.30.300.350">
    <property type="entry name" value="GTP-binding protein OBG, C-terminal domain"/>
    <property type="match status" value="1"/>
</dbReference>
<gene>
    <name evidence="7" type="ORF">NSK_003947</name>
</gene>
<dbReference type="AlphaFoldDB" id="A0A4D9D635"/>
<name>A0A4D9D635_9STRA</name>
<organism evidence="7 8">
    <name type="scientific">Nannochloropsis salina CCMP1776</name>
    <dbReference type="NCBI Taxonomy" id="1027361"/>
    <lineage>
        <taxon>Eukaryota</taxon>
        <taxon>Sar</taxon>
        <taxon>Stramenopiles</taxon>
        <taxon>Ochrophyta</taxon>
        <taxon>Eustigmatophyceae</taxon>
        <taxon>Eustigmatales</taxon>
        <taxon>Monodopsidaceae</taxon>
        <taxon>Microchloropsis</taxon>
        <taxon>Microchloropsis salina</taxon>
    </lineage>
</organism>
<evidence type="ECO:0000259" key="6">
    <source>
        <dbReference type="PROSITE" id="PS51883"/>
    </source>
</evidence>
<evidence type="ECO:0008006" key="9">
    <source>
        <dbReference type="Google" id="ProtNLM"/>
    </source>
</evidence>
<reference evidence="7 8" key="1">
    <citation type="submission" date="2019-01" db="EMBL/GenBank/DDBJ databases">
        <title>Nuclear Genome Assembly of the Microalgal Biofuel strain Nannochloropsis salina CCMP1776.</title>
        <authorList>
            <person name="Hovde B."/>
        </authorList>
    </citation>
    <scope>NUCLEOTIDE SEQUENCE [LARGE SCALE GENOMIC DNA]</scope>
    <source>
        <strain evidence="7 8">CCMP1776</strain>
    </source>
</reference>
<feature type="region of interest" description="Disordered" evidence="4">
    <location>
        <begin position="363"/>
        <end position="386"/>
    </location>
</feature>
<feature type="compositionally biased region" description="Basic and acidic residues" evidence="4">
    <location>
        <begin position="376"/>
        <end position="386"/>
    </location>
</feature>
<comment type="similarity">
    <text evidence="1">Belongs to the TRAFAC class OBG-HflX-like GTPase superfamily. OBG GTPase family.</text>
</comment>
<evidence type="ECO:0000256" key="1">
    <source>
        <dbReference type="ARBA" id="ARBA00007699"/>
    </source>
</evidence>
<feature type="region of interest" description="Disordered" evidence="4">
    <location>
        <begin position="76"/>
        <end position="139"/>
    </location>
</feature>
<dbReference type="Pfam" id="PF01018">
    <property type="entry name" value="GTP1_OBG"/>
    <property type="match status" value="1"/>
</dbReference>
<accession>A0A4D9D635</accession>
<dbReference type="EMBL" id="SDOX01000017">
    <property type="protein sequence ID" value="TFJ84915.1"/>
    <property type="molecule type" value="Genomic_DNA"/>
</dbReference>
<feature type="compositionally biased region" description="Acidic residues" evidence="4">
    <location>
        <begin position="126"/>
        <end position="139"/>
    </location>
</feature>
<keyword evidence="8" id="KW-1185">Reference proteome</keyword>
<dbReference type="PANTHER" id="PTHR11702">
    <property type="entry name" value="DEVELOPMENTALLY REGULATED GTP-BINDING PROTEIN-RELATED"/>
    <property type="match status" value="1"/>
</dbReference>
<dbReference type="Gene3D" id="2.70.210.12">
    <property type="entry name" value="GTP1/OBG domain"/>
    <property type="match status" value="1"/>
</dbReference>
<evidence type="ECO:0000256" key="4">
    <source>
        <dbReference type="SAM" id="MobiDB-lite"/>
    </source>
</evidence>
<feature type="domain" description="OCT" evidence="5">
    <location>
        <begin position="361"/>
        <end position="442"/>
    </location>
</feature>
<dbReference type="InterPro" id="IPR036726">
    <property type="entry name" value="GTP1_OBG_dom_sf"/>
</dbReference>
<feature type="domain" description="Obg" evidence="6">
    <location>
        <begin position="203"/>
        <end position="360"/>
    </location>
</feature>
<feature type="compositionally biased region" description="Acidic residues" evidence="4">
    <location>
        <begin position="173"/>
        <end position="188"/>
    </location>
</feature>
<evidence type="ECO:0000256" key="3">
    <source>
        <dbReference type="ARBA" id="ARBA00023134"/>
    </source>
</evidence>
<dbReference type="SUPFAM" id="SSF102741">
    <property type="entry name" value="Obg GTP-binding protein C-terminal domain"/>
    <property type="match status" value="1"/>
</dbReference>
<dbReference type="Pfam" id="PF09269">
    <property type="entry name" value="DUF1967"/>
    <property type="match status" value="1"/>
</dbReference>
<dbReference type="SUPFAM" id="SSF82051">
    <property type="entry name" value="Obg GTP-binding protein N-terminal domain"/>
    <property type="match status" value="1"/>
</dbReference>
<dbReference type="GO" id="GO:0005525">
    <property type="term" value="F:GTP binding"/>
    <property type="evidence" value="ECO:0007669"/>
    <property type="project" value="UniProtKB-KW"/>
</dbReference>
<dbReference type="GO" id="GO:0042254">
    <property type="term" value="P:ribosome biogenesis"/>
    <property type="evidence" value="ECO:0007669"/>
    <property type="project" value="UniProtKB-UniRule"/>
</dbReference>